<organism evidence="7 8">
    <name type="scientific">Duganella radicis</name>
    <dbReference type="NCBI Taxonomy" id="551988"/>
    <lineage>
        <taxon>Bacteria</taxon>
        <taxon>Pseudomonadati</taxon>
        <taxon>Pseudomonadota</taxon>
        <taxon>Betaproteobacteria</taxon>
        <taxon>Burkholderiales</taxon>
        <taxon>Oxalobacteraceae</taxon>
        <taxon>Telluria group</taxon>
        <taxon>Duganella</taxon>
    </lineage>
</organism>
<keyword evidence="2" id="KW-0805">Transcription regulation</keyword>
<evidence type="ECO:0000256" key="4">
    <source>
        <dbReference type="ARBA" id="ARBA00023163"/>
    </source>
</evidence>
<gene>
    <name evidence="7" type="ORF">GM676_03955</name>
</gene>
<keyword evidence="3" id="KW-0731">Sigma factor</keyword>
<name>A0A6L6PDG6_9BURK</name>
<dbReference type="InterPro" id="IPR014284">
    <property type="entry name" value="RNA_pol_sigma-70_dom"/>
</dbReference>
<dbReference type="GO" id="GO:0016987">
    <property type="term" value="F:sigma factor activity"/>
    <property type="evidence" value="ECO:0007669"/>
    <property type="project" value="UniProtKB-KW"/>
</dbReference>
<dbReference type="SUPFAM" id="SSF88946">
    <property type="entry name" value="Sigma2 domain of RNA polymerase sigma factors"/>
    <property type="match status" value="1"/>
</dbReference>
<reference evidence="7 8" key="1">
    <citation type="submission" date="2019-11" db="EMBL/GenBank/DDBJ databases">
        <title>Type strains purchased from KCTC, JCM and DSMZ.</title>
        <authorList>
            <person name="Lu H."/>
        </authorList>
    </citation>
    <scope>NUCLEOTIDE SEQUENCE [LARGE SCALE GENOMIC DNA]</scope>
    <source>
        <strain evidence="7 8">KCTC 22382</strain>
    </source>
</reference>
<evidence type="ECO:0000259" key="6">
    <source>
        <dbReference type="Pfam" id="PF08281"/>
    </source>
</evidence>
<dbReference type="NCBIfam" id="NF005448">
    <property type="entry name" value="PRK07037.1"/>
    <property type="match status" value="1"/>
</dbReference>
<accession>A0A6L6PDG6</accession>
<dbReference type="RefSeq" id="WP_155462091.1">
    <property type="nucleotide sequence ID" value="NZ_WNKY01000002.1"/>
</dbReference>
<dbReference type="PANTHER" id="PTHR43133">
    <property type="entry name" value="RNA POLYMERASE ECF-TYPE SIGMA FACTO"/>
    <property type="match status" value="1"/>
</dbReference>
<dbReference type="GO" id="GO:0006352">
    <property type="term" value="P:DNA-templated transcription initiation"/>
    <property type="evidence" value="ECO:0007669"/>
    <property type="project" value="InterPro"/>
</dbReference>
<dbReference type="Gene3D" id="1.10.10.10">
    <property type="entry name" value="Winged helix-like DNA-binding domain superfamily/Winged helix DNA-binding domain"/>
    <property type="match status" value="1"/>
</dbReference>
<dbReference type="InterPro" id="IPR007627">
    <property type="entry name" value="RNA_pol_sigma70_r2"/>
</dbReference>
<evidence type="ECO:0000313" key="8">
    <source>
        <dbReference type="Proteomes" id="UP000475582"/>
    </source>
</evidence>
<dbReference type="NCBIfam" id="TIGR02937">
    <property type="entry name" value="sigma70-ECF"/>
    <property type="match status" value="1"/>
</dbReference>
<dbReference type="PANTHER" id="PTHR43133:SF63">
    <property type="entry name" value="RNA POLYMERASE SIGMA FACTOR FECI-RELATED"/>
    <property type="match status" value="1"/>
</dbReference>
<dbReference type="Proteomes" id="UP000475582">
    <property type="component" value="Unassembled WGS sequence"/>
</dbReference>
<evidence type="ECO:0000256" key="1">
    <source>
        <dbReference type="ARBA" id="ARBA00010641"/>
    </source>
</evidence>
<evidence type="ECO:0000256" key="2">
    <source>
        <dbReference type="ARBA" id="ARBA00023015"/>
    </source>
</evidence>
<dbReference type="InterPro" id="IPR013324">
    <property type="entry name" value="RNA_pol_sigma_r3/r4-like"/>
</dbReference>
<feature type="domain" description="RNA polymerase sigma-70 region 2" evidence="5">
    <location>
        <begin position="14"/>
        <end position="78"/>
    </location>
</feature>
<evidence type="ECO:0000259" key="5">
    <source>
        <dbReference type="Pfam" id="PF04542"/>
    </source>
</evidence>
<keyword evidence="8" id="KW-1185">Reference proteome</keyword>
<proteinExistence type="inferred from homology"/>
<comment type="similarity">
    <text evidence="1">Belongs to the sigma-70 factor family. ECF subfamily.</text>
</comment>
<evidence type="ECO:0000313" key="7">
    <source>
        <dbReference type="EMBL" id="MTV36739.1"/>
    </source>
</evidence>
<dbReference type="InterPro" id="IPR013325">
    <property type="entry name" value="RNA_pol_sigma_r2"/>
</dbReference>
<dbReference type="CDD" id="cd06171">
    <property type="entry name" value="Sigma70_r4"/>
    <property type="match status" value="1"/>
</dbReference>
<dbReference type="OrthoDB" id="9783733at2"/>
<dbReference type="InterPro" id="IPR013249">
    <property type="entry name" value="RNA_pol_sigma70_r4_t2"/>
</dbReference>
<dbReference type="SUPFAM" id="SSF88659">
    <property type="entry name" value="Sigma3 and sigma4 domains of RNA polymerase sigma factors"/>
    <property type="match status" value="1"/>
</dbReference>
<keyword evidence="4" id="KW-0804">Transcription</keyword>
<feature type="domain" description="RNA polymerase sigma factor 70 region 4 type 2" evidence="6">
    <location>
        <begin position="111"/>
        <end position="163"/>
    </location>
</feature>
<dbReference type="Pfam" id="PF08281">
    <property type="entry name" value="Sigma70_r4_2"/>
    <property type="match status" value="1"/>
</dbReference>
<evidence type="ECO:0000256" key="3">
    <source>
        <dbReference type="ARBA" id="ARBA00023082"/>
    </source>
</evidence>
<dbReference type="AlphaFoldDB" id="A0A6L6PDG6"/>
<dbReference type="EMBL" id="WNKY01000002">
    <property type="protein sequence ID" value="MTV36739.1"/>
    <property type="molecule type" value="Genomic_DNA"/>
</dbReference>
<dbReference type="Gene3D" id="1.10.1740.10">
    <property type="match status" value="1"/>
</dbReference>
<protein>
    <submittedName>
        <fullName evidence="7">RNA polymerase factor sigma-70</fullName>
    </submittedName>
</protein>
<dbReference type="InterPro" id="IPR036388">
    <property type="entry name" value="WH-like_DNA-bd_sf"/>
</dbReference>
<dbReference type="Pfam" id="PF04542">
    <property type="entry name" value="Sigma70_r2"/>
    <property type="match status" value="1"/>
</dbReference>
<dbReference type="GO" id="GO:0003677">
    <property type="term" value="F:DNA binding"/>
    <property type="evidence" value="ECO:0007669"/>
    <property type="project" value="InterPro"/>
</dbReference>
<dbReference type="InterPro" id="IPR039425">
    <property type="entry name" value="RNA_pol_sigma-70-like"/>
</dbReference>
<sequence>MESIKPHIDWSAMFVANQPQLLRAAFKVLGNTAWAQDVVQDSYLKVTEAGHAVEARQPLAYLFQIVRNLAIDAHRRAALEARVFADEEDGLQVPAPSGTPESLSVSRQDLRIVADALAALPERTRSAFELHRLGGLTQREIAEQLGVSITLVNFMIRDAMTHCANALAPSHA</sequence>
<comment type="caution">
    <text evidence="7">The sequence shown here is derived from an EMBL/GenBank/DDBJ whole genome shotgun (WGS) entry which is preliminary data.</text>
</comment>